<dbReference type="PANTHER" id="PTHR38482:SF1">
    <property type="entry name" value="DMT FAMILY PROTEIN"/>
    <property type="match status" value="1"/>
</dbReference>
<evidence type="ECO:0000256" key="1">
    <source>
        <dbReference type="SAM" id="Phobius"/>
    </source>
</evidence>
<keyword evidence="1" id="KW-1133">Transmembrane helix</keyword>
<dbReference type="Proteomes" id="UP000823865">
    <property type="component" value="Unassembled WGS sequence"/>
</dbReference>
<keyword evidence="1" id="KW-0472">Membrane</keyword>
<evidence type="ECO:0000313" key="3">
    <source>
        <dbReference type="Proteomes" id="UP000823865"/>
    </source>
</evidence>
<dbReference type="EMBL" id="JAHLFU010000150">
    <property type="protein sequence ID" value="MBU3853578.1"/>
    <property type="molecule type" value="Genomic_DNA"/>
</dbReference>
<dbReference type="Pfam" id="PF04342">
    <property type="entry name" value="DMT_6"/>
    <property type="match status" value="1"/>
</dbReference>
<feature type="transmembrane region" description="Helical" evidence="1">
    <location>
        <begin position="7"/>
        <end position="24"/>
    </location>
</feature>
<protein>
    <submittedName>
        <fullName evidence="2">DMT family protein</fullName>
    </submittedName>
</protein>
<gene>
    <name evidence="2" type="ORF">H9789_07160</name>
</gene>
<dbReference type="PANTHER" id="PTHR38482">
    <property type="entry name" value="DMT FAMILY PROTEIN"/>
    <property type="match status" value="1"/>
</dbReference>
<sequence>MSGLYSILLLICSNIFMTLAWYGHLKLQENGTSSNWPLIGVILFSWIIAFAEYCCQVPANRIGFVGNGGPFSLMQLKVIQEVISLIVFTVMANVMFQGQSLHWNHLAAFCCLILAVYFIFMK</sequence>
<comment type="caution">
    <text evidence="2">The sequence shown here is derived from an EMBL/GenBank/DDBJ whole genome shotgun (WGS) entry which is preliminary data.</text>
</comment>
<dbReference type="PIRSF" id="PIRSF021239">
    <property type="entry name" value="UCP021239"/>
    <property type="match status" value="1"/>
</dbReference>
<organism evidence="2 3">
    <name type="scientific">Candidatus Paraprevotella stercoravium</name>
    <dbReference type="NCBI Taxonomy" id="2838725"/>
    <lineage>
        <taxon>Bacteria</taxon>
        <taxon>Pseudomonadati</taxon>
        <taxon>Bacteroidota</taxon>
        <taxon>Bacteroidia</taxon>
        <taxon>Bacteroidales</taxon>
        <taxon>Prevotellaceae</taxon>
        <taxon>Paraprevotella</taxon>
    </lineage>
</organism>
<proteinExistence type="predicted"/>
<feature type="transmembrane region" description="Helical" evidence="1">
    <location>
        <begin position="76"/>
        <end position="96"/>
    </location>
</feature>
<dbReference type="AlphaFoldDB" id="A0A9E2P1B9"/>
<feature type="transmembrane region" description="Helical" evidence="1">
    <location>
        <begin position="102"/>
        <end position="120"/>
    </location>
</feature>
<reference evidence="2" key="1">
    <citation type="journal article" date="2021" name="PeerJ">
        <title>Extensive microbial diversity within the chicken gut microbiome revealed by metagenomics and culture.</title>
        <authorList>
            <person name="Gilroy R."/>
            <person name="Ravi A."/>
            <person name="Getino M."/>
            <person name="Pursley I."/>
            <person name="Horton D.L."/>
            <person name="Alikhan N.F."/>
            <person name="Baker D."/>
            <person name="Gharbi K."/>
            <person name="Hall N."/>
            <person name="Watson M."/>
            <person name="Adriaenssens E.M."/>
            <person name="Foster-Nyarko E."/>
            <person name="Jarju S."/>
            <person name="Secka A."/>
            <person name="Antonio M."/>
            <person name="Oren A."/>
            <person name="Chaudhuri R.R."/>
            <person name="La Ragione R."/>
            <person name="Hildebrand F."/>
            <person name="Pallen M.J."/>
        </authorList>
    </citation>
    <scope>NUCLEOTIDE SEQUENCE</scope>
    <source>
        <strain evidence="2">G3-2149</strain>
    </source>
</reference>
<accession>A0A9E2P1B9</accession>
<dbReference type="InterPro" id="IPR007437">
    <property type="entry name" value="DUF486"/>
</dbReference>
<feature type="transmembrane region" description="Helical" evidence="1">
    <location>
        <begin position="36"/>
        <end position="55"/>
    </location>
</feature>
<reference evidence="2" key="2">
    <citation type="submission" date="2021-04" db="EMBL/GenBank/DDBJ databases">
        <authorList>
            <person name="Gilroy R."/>
        </authorList>
    </citation>
    <scope>NUCLEOTIDE SEQUENCE</scope>
    <source>
        <strain evidence="2">G3-2149</strain>
    </source>
</reference>
<keyword evidence="1" id="KW-0812">Transmembrane</keyword>
<name>A0A9E2P1B9_9BACT</name>
<evidence type="ECO:0000313" key="2">
    <source>
        <dbReference type="EMBL" id="MBU3853578.1"/>
    </source>
</evidence>